<feature type="chain" id="PRO_5004163625" description="PEP-CTERM protein-sorting domain-containing protein" evidence="2">
    <location>
        <begin position="21"/>
        <end position="211"/>
    </location>
</feature>
<evidence type="ECO:0000256" key="1">
    <source>
        <dbReference type="SAM" id="Phobius"/>
    </source>
</evidence>
<evidence type="ECO:0000313" key="3">
    <source>
        <dbReference type="EMBL" id="ABJ81177.1"/>
    </source>
</evidence>
<reference evidence="3" key="1">
    <citation type="submission" date="2006-10" db="EMBL/GenBank/DDBJ databases">
        <title>Complete sequence of Solibacter usitatus Ellin6076.</title>
        <authorList>
            <consortium name="US DOE Joint Genome Institute"/>
            <person name="Copeland A."/>
            <person name="Lucas S."/>
            <person name="Lapidus A."/>
            <person name="Barry K."/>
            <person name="Detter J.C."/>
            <person name="Glavina del Rio T."/>
            <person name="Hammon N."/>
            <person name="Israni S."/>
            <person name="Dalin E."/>
            <person name="Tice H."/>
            <person name="Pitluck S."/>
            <person name="Thompson L.S."/>
            <person name="Brettin T."/>
            <person name="Bruce D."/>
            <person name="Han C."/>
            <person name="Tapia R."/>
            <person name="Gilna P."/>
            <person name="Schmutz J."/>
            <person name="Larimer F."/>
            <person name="Land M."/>
            <person name="Hauser L."/>
            <person name="Kyrpides N."/>
            <person name="Mikhailova N."/>
            <person name="Janssen P.H."/>
            <person name="Kuske C.R."/>
            <person name="Richardson P."/>
        </authorList>
    </citation>
    <scope>NUCLEOTIDE SEQUENCE</scope>
    <source>
        <strain evidence="3">Ellin6076</strain>
    </source>
</reference>
<sequence precursor="true">MTRIFLWAAMLLTAGVPSQASIIFSNLIEPGDQYGPDGVGIGHTPAFSTPGDYLSYGVRFVPSLTAQLTMIQAPFAVVSGPNQVQAFLMGDAGGVPGNVIESFALMNLPPPGQLLTINSLLDPLVLAGQPYWFVATGGGVTFALWTLNLFQGDPNDGGATQFNLGGVPQPWSTGSGTRTGALQVSGDVAPEPATVAIFACAALVFFIRKKR</sequence>
<evidence type="ECO:0000256" key="2">
    <source>
        <dbReference type="SAM" id="SignalP"/>
    </source>
</evidence>
<evidence type="ECO:0008006" key="4">
    <source>
        <dbReference type="Google" id="ProtNLM"/>
    </source>
</evidence>
<organism evidence="3">
    <name type="scientific">Solibacter usitatus (strain Ellin6076)</name>
    <dbReference type="NCBI Taxonomy" id="234267"/>
    <lineage>
        <taxon>Bacteria</taxon>
        <taxon>Pseudomonadati</taxon>
        <taxon>Acidobacteriota</taxon>
        <taxon>Terriglobia</taxon>
        <taxon>Bryobacterales</taxon>
        <taxon>Solibacteraceae</taxon>
        <taxon>Candidatus Solibacter</taxon>
    </lineage>
</organism>
<keyword evidence="1" id="KW-0472">Membrane</keyword>
<gene>
    <name evidence="3" type="ordered locus">Acid_0162</name>
</gene>
<dbReference type="InParanoid" id="Q02CN9"/>
<keyword evidence="1" id="KW-1133">Transmembrane helix</keyword>
<keyword evidence="1" id="KW-0812">Transmembrane</keyword>
<accession>Q02CN9</accession>
<keyword evidence="2" id="KW-0732">Signal</keyword>
<dbReference type="HOGENOM" id="CLU_1304201_0_0_0"/>
<feature type="signal peptide" evidence="2">
    <location>
        <begin position="1"/>
        <end position="20"/>
    </location>
</feature>
<proteinExistence type="predicted"/>
<name>Q02CN9_SOLUE</name>
<dbReference type="KEGG" id="sus:Acid_0162"/>
<feature type="transmembrane region" description="Helical" evidence="1">
    <location>
        <begin position="188"/>
        <end position="207"/>
    </location>
</feature>
<dbReference type="EMBL" id="CP000473">
    <property type="protein sequence ID" value="ABJ81177.1"/>
    <property type="molecule type" value="Genomic_DNA"/>
</dbReference>
<protein>
    <recommendedName>
        <fullName evidence="4">PEP-CTERM protein-sorting domain-containing protein</fullName>
    </recommendedName>
</protein>
<dbReference type="AlphaFoldDB" id="Q02CN9"/>